<evidence type="ECO:0000313" key="3">
    <source>
        <dbReference type="EMBL" id="GET35287.1"/>
    </source>
</evidence>
<sequence length="125" mass="13985">MTRKNPNPLQKLVRGVIRDLIDQVNSQTTDQPAKRKSKKKSAATKSESKPKQEKKKRSRHIPASVRVTVLHRDGLKCVFCGRGAPKVELEVDHILPFSKGGSNDPSNLQTLCFDCNRGKGARRLK</sequence>
<dbReference type="Proteomes" id="UP001050975">
    <property type="component" value="Unassembled WGS sequence"/>
</dbReference>
<dbReference type="PANTHER" id="PTHR33877:SF2">
    <property type="entry name" value="OS07G0170200 PROTEIN"/>
    <property type="match status" value="1"/>
</dbReference>
<dbReference type="PANTHER" id="PTHR33877">
    <property type="entry name" value="SLL1193 PROTEIN"/>
    <property type="match status" value="1"/>
</dbReference>
<evidence type="ECO:0000256" key="1">
    <source>
        <dbReference type="SAM" id="MobiDB-lite"/>
    </source>
</evidence>
<keyword evidence="3" id="KW-0255">Endonuclease</keyword>
<protein>
    <submittedName>
        <fullName evidence="3">HNH endonuclease domain protein</fullName>
    </submittedName>
</protein>
<keyword evidence="3" id="KW-0540">Nuclease</keyword>
<gene>
    <name evidence="3" type="ORF">MiSe_00290</name>
</gene>
<dbReference type="EMBL" id="BLAY01000001">
    <property type="protein sequence ID" value="GET35287.1"/>
    <property type="molecule type" value="Genomic_DNA"/>
</dbReference>
<accession>A0AAV3X526</accession>
<comment type="caution">
    <text evidence="3">The sequence shown here is derived from an EMBL/GenBank/DDBJ whole genome shotgun (WGS) entry which is preliminary data.</text>
</comment>
<organism evidence="3 4">
    <name type="scientific">Microseira wollei NIES-4236</name>
    <dbReference type="NCBI Taxonomy" id="2530354"/>
    <lineage>
        <taxon>Bacteria</taxon>
        <taxon>Bacillati</taxon>
        <taxon>Cyanobacteriota</taxon>
        <taxon>Cyanophyceae</taxon>
        <taxon>Oscillatoriophycideae</taxon>
        <taxon>Aerosakkonematales</taxon>
        <taxon>Aerosakkonemataceae</taxon>
        <taxon>Microseira</taxon>
    </lineage>
</organism>
<keyword evidence="4" id="KW-1185">Reference proteome</keyword>
<dbReference type="AlphaFoldDB" id="A0AAV3X526"/>
<proteinExistence type="predicted"/>
<evidence type="ECO:0000313" key="4">
    <source>
        <dbReference type="Proteomes" id="UP001050975"/>
    </source>
</evidence>
<feature type="region of interest" description="Disordered" evidence="1">
    <location>
        <begin position="22"/>
        <end position="63"/>
    </location>
</feature>
<dbReference type="SMART" id="SM00507">
    <property type="entry name" value="HNHc"/>
    <property type="match status" value="1"/>
</dbReference>
<dbReference type="CDD" id="cd00085">
    <property type="entry name" value="HNHc"/>
    <property type="match status" value="1"/>
</dbReference>
<dbReference type="InterPro" id="IPR052892">
    <property type="entry name" value="NA-targeting_endonuclease"/>
</dbReference>
<dbReference type="Gene3D" id="1.10.30.50">
    <property type="match status" value="1"/>
</dbReference>
<evidence type="ECO:0000259" key="2">
    <source>
        <dbReference type="SMART" id="SM00507"/>
    </source>
</evidence>
<feature type="domain" description="HNH nuclease" evidence="2">
    <location>
        <begin position="64"/>
        <end position="117"/>
    </location>
</feature>
<dbReference type="GO" id="GO:0004519">
    <property type="term" value="F:endonuclease activity"/>
    <property type="evidence" value="ECO:0007669"/>
    <property type="project" value="UniProtKB-KW"/>
</dbReference>
<reference evidence="3" key="1">
    <citation type="submission" date="2019-10" db="EMBL/GenBank/DDBJ databases">
        <title>Draft genome sequece of Microseira wollei NIES-4236.</title>
        <authorList>
            <person name="Yamaguchi H."/>
            <person name="Suzuki S."/>
            <person name="Kawachi M."/>
        </authorList>
    </citation>
    <scope>NUCLEOTIDE SEQUENCE</scope>
    <source>
        <strain evidence="3">NIES-4236</strain>
    </source>
</reference>
<keyword evidence="3" id="KW-0378">Hydrolase</keyword>
<name>A0AAV3X526_9CYAN</name>
<dbReference type="Pfam" id="PF01844">
    <property type="entry name" value="HNH"/>
    <property type="match status" value="1"/>
</dbReference>
<dbReference type="InterPro" id="IPR002711">
    <property type="entry name" value="HNH"/>
</dbReference>
<dbReference type="InterPro" id="IPR003615">
    <property type="entry name" value="HNH_nuc"/>
</dbReference>
<dbReference type="RefSeq" id="WP_307731091.1">
    <property type="nucleotide sequence ID" value="NZ_BLAY01000001.1"/>
</dbReference>